<evidence type="ECO:0000259" key="1">
    <source>
        <dbReference type="Pfam" id="PF03235"/>
    </source>
</evidence>
<evidence type="ECO:0000313" key="2">
    <source>
        <dbReference type="EMBL" id="GIH73028.1"/>
    </source>
</evidence>
<proteinExistence type="predicted"/>
<dbReference type="RefSeq" id="WP_204018673.1">
    <property type="nucleotide sequence ID" value="NZ_BOOG01000069.1"/>
</dbReference>
<dbReference type="InterPro" id="IPR004919">
    <property type="entry name" value="GmrSD_N"/>
</dbReference>
<name>A0A8J3RDI2_9ACTN</name>
<dbReference type="Pfam" id="PF03235">
    <property type="entry name" value="GmrSD_N"/>
    <property type="match status" value="1"/>
</dbReference>
<dbReference type="EMBL" id="BOOG01000069">
    <property type="protein sequence ID" value="GIH73028.1"/>
    <property type="molecule type" value="Genomic_DNA"/>
</dbReference>
<comment type="caution">
    <text evidence="2">The sequence shown here is derived from an EMBL/GenBank/DDBJ whole genome shotgun (WGS) entry which is preliminary data.</text>
</comment>
<protein>
    <recommendedName>
        <fullName evidence="1">GmrSD restriction endonucleases N-terminal domain-containing protein</fullName>
    </recommendedName>
</protein>
<dbReference type="PANTHER" id="PTHR37292">
    <property type="entry name" value="VNG6097C"/>
    <property type="match status" value="1"/>
</dbReference>
<dbReference type="PANTHER" id="PTHR37292:SF2">
    <property type="entry name" value="DUF262 DOMAIN-CONTAINING PROTEIN"/>
    <property type="match status" value="1"/>
</dbReference>
<dbReference type="Proteomes" id="UP000610966">
    <property type="component" value="Unassembled WGS sequence"/>
</dbReference>
<sequence>MGLSNEKIIDQVKELLSGRIVIPSIQRDYVWSRSDVRDLLDSLYRGYPVGALLLWKTSQEPPFRKAGVVQTENSKHTPLYLLDGQQRLTSLAWVYRPSSKADGKTIDVRFDLEHEEFINPNAVQKKNPLLIPVTKVLQDDVEMFLILEEAGIAPTHPFFQEYYNRLIRLKGVRENIIHVITHESNDYEEVADIFARVNKGGRRLSKGDLVYSAIAARWSEGLDTLEAFHQKLQGIQFPLDREAVLRLMSLLAGTGAKHIQLLRREMDGDALKAAWANTETALMWAVDFLRGECGIPRSRILTSPNVVVAPAYLLFRRQNELAPGEPEMLRRWVYTSMAFSHYSLQVETKLDAEARLIDTRGGAELFDELIRRASGPRSVGTPIHPKDLEQKYASNAFFNLLYIAALRTGVKDWKTNIKIIDQPLNSSSAIEYHHVFPQTKVQGTYPKELWNSIANLAFISAETNKIISAKSPEIYMPAVPEERLEEQWIPLDPELRKLENFPQFLEERRHLLIRVLNEMLGLPQYRQGMEWQDDGELFDEANDTYPGPSPNGPTLF</sequence>
<organism evidence="2 3">
    <name type="scientific">Sphaerimonospora thailandensis</name>
    <dbReference type="NCBI Taxonomy" id="795644"/>
    <lineage>
        <taxon>Bacteria</taxon>
        <taxon>Bacillati</taxon>
        <taxon>Actinomycetota</taxon>
        <taxon>Actinomycetes</taxon>
        <taxon>Streptosporangiales</taxon>
        <taxon>Streptosporangiaceae</taxon>
        <taxon>Sphaerimonospora</taxon>
    </lineage>
</organism>
<reference evidence="2" key="1">
    <citation type="submission" date="2021-01" db="EMBL/GenBank/DDBJ databases">
        <title>Whole genome shotgun sequence of Sphaerimonospora thailandensis NBRC 107569.</title>
        <authorList>
            <person name="Komaki H."/>
            <person name="Tamura T."/>
        </authorList>
    </citation>
    <scope>NUCLEOTIDE SEQUENCE</scope>
    <source>
        <strain evidence="2">NBRC 107569</strain>
    </source>
</reference>
<evidence type="ECO:0000313" key="3">
    <source>
        <dbReference type="Proteomes" id="UP000610966"/>
    </source>
</evidence>
<keyword evidence="3" id="KW-1185">Reference proteome</keyword>
<accession>A0A8J3RDI2</accession>
<dbReference type="AlphaFoldDB" id="A0A8J3RDI2"/>
<gene>
    <name evidence="2" type="ORF">Mth01_52810</name>
</gene>
<feature type="domain" description="GmrSD restriction endonucleases N-terminal" evidence="1">
    <location>
        <begin position="13"/>
        <end position="212"/>
    </location>
</feature>